<feature type="region of interest" description="Disordered" evidence="1">
    <location>
        <begin position="46"/>
        <end position="124"/>
    </location>
</feature>
<evidence type="ECO:0000256" key="1">
    <source>
        <dbReference type="SAM" id="MobiDB-lite"/>
    </source>
</evidence>
<gene>
    <name evidence="3" type="ORF">DSOL_4529</name>
</gene>
<dbReference type="Proteomes" id="UP000186102">
    <property type="component" value="Unassembled WGS sequence"/>
</dbReference>
<sequence length="366" mass="39585">MQTRNIFYKLPAIIIIAIMIICTAGIIVAFNYHKIFETDAIKVTSNTNNTQNDTTGGKKTVASLNTFDGINSTSNESHSTTSNTSSGENPDPTVSERTSVHTSHQYSPDFVPGSTFSQDDSENGKTRYVYDSTRIDADGDGAADDVLLVGENNDTSAPFGHQTHNLAVVVRDGVTGKFAAFLLPEDFGVMLPRFNIGSFTAAKKNEIMVSVETGGSGGIVLYALMAYENKKVVSVVSQEELNKGLALKVVCLPGFEMKIIDKNTGVNSIVNFHDGAAVPLYIDSGVYNKAGVFLKDQSYVDDEVMDDLFVSLDPADDDGDGTQELHGKQRISFIAHANTVAWAESVWSLKGGRLRLVSEKIEAYNP</sequence>
<proteinExistence type="predicted"/>
<dbReference type="OrthoDB" id="1653343at2"/>
<evidence type="ECO:0000256" key="2">
    <source>
        <dbReference type="SAM" id="Phobius"/>
    </source>
</evidence>
<reference evidence="3 4" key="1">
    <citation type="submission" date="2016-09" db="EMBL/GenBank/DDBJ databases">
        <title>Complete genome of Desulfosporosinus sp. OL.</title>
        <authorList>
            <person name="Mardanov A."/>
            <person name="Beletsky A."/>
            <person name="Panova A."/>
            <person name="Karnachuk O."/>
            <person name="Ravin N."/>
        </authorList>
    </citation>
    <scope>NUCLEOTIDE SEQUENCE [LARGE SCALE GENOMIC DNA]</scope>
    <source>
        <strain evidence="3 4">OL</strain>
    </source>
</reference>
<comment type="caution">
    <text evidence="3">The sequence shown here is derived from an EMBL/GenBank/DDBJ whole genome shotgun (WGS) entry which is preliminary data.</text>
</comment>
<dbReference type="STRING" id="1888891.DSOL_4529"/>
<feature type="compositionally biased region" description="Low complexity" evidence="1">
    <location>
        <begin position="46"/>
        <end position="55"/>
    </location>
</feature>
<feature type="transmembrane region" description="Helical" evidence="2">
    <location>
        <begin position="12"/>
        <end position="32"/>
    </location>
</feature>
<dbReference type="RefSeq" id="WP_075366867.1">
    <property type="nucleotide sequence ID" value="NZ_MLBF01000057.1"/>
</dbReference>
<evidence type="ECO:0000313" key="4">
    <source>
        <dbReference type="Proteomes" id="UP000186102"/>
    </source>
</evidence>
<feature type="compositionally biased region" description="Polar residues" evidence="1">
    <location>
        <begin position="95"/>
        <end position="106"/>
    </location>
</feature>
<keyword evidence="4" id="KW-1185">Reference proteome</keyword>
<organism evidence="3 4">
    <name type="scientific">Desulfosporosinus metallidurans</name>
    <dbReference type="NCBI Taxonomy" id="1888891"/>
    <lineage>
        <taxon>Bacteria</taxon>
        <taxon>Bacillati</taxon>
        <taxon>Bacillota</taxon>
        <taxon>Clostridia</taxon>
        <taxon>Eubacteriales</taxon>
        <taxon>Desulfitobacteriaceae</taxon>
        <taxon>Desulfosporosinus</taxon>
    </lineage>
</organism>
<keyword evidence="2" id="KW-1133">Transmembrane helix</keyword>
<dbReference type="AlphaFoldDB" id="A0A1Q8QJH2"/>
<protein>
    <submittedName>
        <fullName evidence="3">Uncharacterized protein</fullName>
    </submittedName>
</protein>
<feature type="compositionally biased region" description="Low complexity" evidence="1">
    <location>
        <begin position="71"/>
        <end position="89"/>
    </location>
</feature>
<dbReference type="EMBL" id="MLBF01000057">
    <property type="protein sequence ID" value="OLN27452.1"/>
    <property type="molecule type" value="Genomic_DNA"/>
</dbReference>
<name>A0A1Q8QJH2_9FIRM</name>
<keyword evidence="2" id="KW-0472">Membrane</keyword>
<evidence type="ECO:0000313" key="3">
    <source>
        <dbReference type="EMBL" id="OLN27452.1"/>
    </source>
</evidence>
<accession>A0A1Q8QJH2</accession>
<keyword evidence="2" id="KW-0812">Transmembrane</keyword>